<protein>
    <submittedName>
        <fullName evidence="5">Endolysin</fullName>
    </submittedName>
</protein>
<gene>
    <name evidence="5" type="ORF">SEA_MOJORITA_21</name>
</gene>
<dbReference type="InterPro" id="IPR006619">
    <property type="entry name" value="PGRP_domain_met/bac"/>
</dbReference>
<name>A0A1J0MCP8_9CAUD</name>
<evidence type="ECO:0000256" key="2">
    <source>
        <dbReference type="ARBA" id="ARBA00022529"/>
    </source>
</evidence>
<dbReference type="InterPro" id="IPR036365">
    <property type="entry name" value="PGBD-like_sf"/>
</dbReference>
<dbReference type="SMART" id="SM00701">
    <property type="entry name" value="PGRP"/>
    <property type="match status" value="1"/>
</dbReference>
<comment type="similarity">
    <text evidence="1">Belongs to the N-acetylmuramoyl-L-alanine amidase 2 family.</text>
</comment>
<reference evidence="6" key="1">
    <citation type="submission" date="2016-11" db="EMBL/GenBank/DDBJ databases">
        <authorList>
            <person name="Jaros S."/>
            <person name="Januszkiewicz K."/>
            <person name="Wedrychowicz H."/>
        </authorList>
    </citation>
    <scope>NUCLEOTIDE SEQUENCE [LARGE SCALE GENOMIC DNA]</scope>
</reference>
<accession>A0A1J0MCP8</accession>
<dbReference type="GO" id="GO:0009253">
    <property type="term" value="P:peptidoglycan catabolic process"/>
    <property type="evidence" value="ECO:0007669"/>
    <property type="project" value="InterPro"/>
</dbReference>
<dbReference type="PANTHER" id="PTHR11022:SF41">
    <property type="entry name" value="PEPTIDOGLYCAN-RECOGNITION PROTEIN LC-RELATED"/>
    <property type="match status" value="1"/>
</dbReference>
<evidence type="ECO:0000256" key="1">
    <source>
        <dbReference type="ARBA" id="ARBA00007553"/>
    </source>
</evidence>
<evidence type="ECO:0000313" key="5">
    <source>
        <dbReference type="EMBL" id="APD18698.1"/>
    </source>
</evidence>
<dbReference type="Pfam" id="PF01510">
    <property type="entry name" value="Amidase_2"/>
    <property type="match status" value="1"/>
</dbReference>
<keyword evidence="2" id="KW-0929">Antimicrobial</keyword>
<dbReference type="InterPro" id="IPR036366">
    <property type="entry name" value="PGBDSf"/>
</dbReference>
<dbReference type="InterPro" id="IPR036505">
    <property type="entry name" value="Amidase/PGRP_sf"/>
</dbReference>
<dbReference type="SUPFAM" id="SSF47090">
    <property type="entry name" value="PGBD-like"/>
    <property type="match status" value="1"/>
</dbReference>
<proteinExistence type="inferred from homology"/>
<dbReference type="SUPFAM" id="SSF55846">
    <property type="entry name" value="N-acetylmuramoyl-L-alanine amidase-like"/>
    <property type="match status" value="1"/>
</dbReference>
<keyword evidence="3" id="KW-0081">Bacteriolytic enzyme</keyword>
<dbReference type="InterPro" id="IPR015510">
    <property type="entry name" value="PGRP"/>
</dbReference>
<dbReference type="CDD" id="cd06583">
    <property type="entry name" value="PGRP"/>
    <property type="match status" value="1"/>
</dbReference>
<dbReference type="InterPro" id="IPR002502">
    <property type="entry name" value="Amidase_domain"/>
</dbReference>
<dbReference type="Proteomes" id="UP000223242">
    <property type="component" value="Segment"/>
</dbReference>
<dbReference type="GO" id="GO:0042742">
    <property type="term" value="P:defense response to bacterium"/>
    <property type="evidence" value="ECO:0007669"/>
    <property type="project" value="UniProtKB-KW"/>
</dbReference>
<dbReference type="Gene3D" id="3.40.80.10">
    <property type="entry name" value="Peptidoglycan recognition protein-like"/>
    <property type="match status" value="1"/>
</dbReference>
<sequence length="260" mass="27980">MSVSIVSRAAWGAKPWNGDPKSAGPAVVPLASRTEFFVHYDGATHVTRTGAAVPQAIDRQHQAQGWAGIGYSFVVDQAGTAYEGRGWHRQGAHCPGHNISGLSVQIAVGGDQEPTEAALATARALYDEACRRTGRTLAMRGHRDGIATKCPGDRLYEWVTAGMPVKAGTKPGKPTAPNKPKPPAFPGRHFFRAGANNPHVTQLGRALVAKGYGKHYRTGPGPRWTEADRRNVEAFQRAQGWRGADADGFPGPETWRRLFA</sequence>
<dbReference type="NCBIfam" id="NF038080">
    <property type="entry name" value="PG_bind_siph"/>
    <property type="match status" value="1"/>
</dbReference>
<dbReference type="PANTHER" id="PTHR11022">
    <property type="entry name" value="PEPTIDOGLYCAN RECOGNITION PROTEIN"/>
    <property type="match status" value="1"/>
</dbReference>
<evidence type="ECO:0000313" key="6">
    <source>
        <dbReference type="Proteomes" id="UP000223242"/>
    </source>
</evidence>
<dbReference type="GO" id="GO:0001897">
    <property type="term" value="P:symbiont-mediated cytolysis of host cell"/>
    <property type="evidence" value="ECO:0007669"/>
    <property type="project" value="UniProtKB-ARBA"/>
</dbReference>
<evidence type="ECO:0000259" key="4">
    <source>
        <dbReference type="SMART" id="SM00701"/>
    </source>
</evidence>
<dbReference type="GO" id="GO:0008745">
    <property type="term" value="F:N-acetylmuramoyl-L-alanine amidase activity"/>
    <property type="evidence" value="ECO:0007669"/>
    <property type="project" value="InterPro"/>
</dbReference>
<dbReference type="EMBL" id="KY092482">
    <property type="protein sequence ID" value="APD18698.1"/>
    <property type="molecule type" value="Genomic_DNA"/>
</dbReference>
<evidence type="ECO:0000256" key="3">
    <source>
        <dbReference type="ARBA" id="ARBA00022638"/>
    </source>
</evidence>
<dbReference type="GO" id="GO:0008270">
    <property type="term" value="F:zinc ion binding"/>
    <property type="evidence" value="ECO:0007669"/>
    <property type="project" value="InterPro"/>
</dbReference>
<feature type="domain" description="Peptidoglycan recognition protein family" evidence="4">
    <location>
        <begin position="3"/>
        <end position="146"/>
    </location>
</feature>
<dbReference type="Gene3D" id="1.10.101.10">
    <property type="entry name" value="PGBD-like superfamily/PGBD"/>
    <property type="match status" value="1"/>
</dbReference>
<organism evidence="5 6">
    <name type="scientific">Streptomyces phage Mojorita</name>
    <dbReference type="NCBI Taxonomy" id="1920309"/>
    <lineage>
        <taxon>Viruses</taxon>
        <taxon>Duplodnaviria</taxon>
        <taxon>Heunggongvirae</taxon>
        <taxon>Uroviricota</taxon>
        <taxon>Caudoviricetes</taxon>
        <taxon>Picardvirus</taxon>
        <taxon>Picardvirus picard</taxon>
    </lineage>
</organism>
<dbReference type="InterPro" id="IPR047763">
    <property type="entry name" value="PG_bind_dom_phiBT1-type"/>
</dbReference>